<organism evidence="1 2">
    <name type="scientific">Rubripirellula tenax</name>
    <dbReference type="NCBI Taxonomy" id="2528015"/>
    <lineage>
        <taxon>Bacteria</taxon>
        <taxon>Pseudomonadati</taxon>
        <taxon>Planctomycetota</taxon>
        <taxon>Planctomycetia</taxon>
        <taxon>Pirellulales</taxon>
        <taxon>Pirellulaceae</taxon>
        <taxon>Rubripirellula</taxon>
    </lineage>
</organism>
<dbReference type="Proteomes" id="UP000318288">
    <property type="component" value="Unassembled WGS sequence"/>
</dbReference>
<protein>
    <submittedName>
        <fullName evidence="1">Uncharacterized protein</fullName>
    </submittedName>
</protein>
<name>A0A5C6E7Z4_9BACT</name>
<gene>
    <name evidence="1" type="ORF">Poly51_59040</name>
</gene>
<dbReference type="EMBL" id="SJPW01000010">
    <property type="protein sequence ID" value="TWU44635.1"/>
    <property type="molecule type" value="Genomic_DNA"/>
</dbReference>
<sequence>MGKIQASEQITNCISGPGRLGVPFVKTRKPGSVACDGYQTYNAALRGGSGGTFARCRKLPILTQFAPLTGGKWVVFLEIRRCGF</sequence>
<keyword evidence="2" id="KW-1185">Reference proteome</keyword>
<dbReference type="AlphaFoldDB" id="A0A5C6E7Z4"/>
<evidence type="ECO:0000313" key="2">
    <source>
        <dbReference type="Proteomes" id="UP000318288"/>
    </source>
</evidence>
<reference evidence="1 2" key="1">
    <citation type="submission" date="2019-02" db="EMBL/GenBank/DDBJ databases">
        <title>Deep-cultivation of Planctomycetes and their phenomic and genomic characterization uncovers novel biology.</title>
        <authorList>
            <person name="Wiegand S."/>
            <person name="Jogler M."/>
            <person name="Boedeker C."/>
            <person name="Pinto D."/>
            <person name="Vollmers J."/>
            <person name="Rivas-Marin E."/>
            <person name="Kohn T."/>
            <person name="Peeters S.H."/>
            <person name="Heuer A."/>
            <person name="Rast P."/>
            <person name="Oberbeckmann S."/>
            <person name="Bunk B."/>
            <person name="Jeske O."/>
            <person name="Meyerdierks A."/>
            <person name="Storesund J.E."/>
            <person name="Kallscheuer N."/>
            <person name="Luecker S."/>
            <person name="Lage O.M."/>
            <person name="Pohl T."/>
            <person name="Merkel B.J."/>
            <person name="Hornburger P."/>
            <person name="Mueller R.-W."/>
            <person name="Bruemmer F."/>
            <person name="Labrenz M."/>
            <person name="Spormann A.M."/>
            <person name="Op Den Camp H."/>
            <person name="Overmann J."/>
            <person name="Amann R."/>
            <person name="Jetten M.S.M."/>
            <person name="Mascher T."/>
            <person name="Medema M.H."/>
            <person name="Devos D.P."/>
            <person name="Kaster A.-K."/>
            <person name="Ovreas L."/>
            <person name="Rohde M."/>
            <person name="Galperin M.Y."/>
            <person name="Jogler C."/>
        </authorList>
    </citation>
    <scope>NUCLEOTIDE SEQUENCE [LARGE SCALE GENOMIC DNA]</scope>
    <source>
        <strain evidence="1 2">Poly51</strain>
    </source>
</reference>
<evidence type="ECO:0000313" key="1">
    <source>
        <dbReference type="EMBL" id="TWU44635.1"/>
    </source>
</evidence>
<proteinExistence type="predicted"/>
<accession>A0A5C6E7Z4</accession>
<comment type="caution">
    <text evidence="1">The sequence shown here is derived from an EMBL/GenBank/DDBJ whole genome shotgun (WGS) entry which is preliminary data.</text>
</comment>